<comment type="cofactor">
    <cofactor evidence="1">
        <name>FAD</name>
        <dbReference type="ChEBI" id="CHEBI:57692"/>
    </cofactor>
</comment>
<evidence type="ECO:0000313" key="7">
    <source>
        <dbReference type="EMBL" id="RDW83672.1"/>
    </source>
</evidence>
<dbReference type="InterPro" id="IPR002938">
    <property type="entry name" value="FAD-bd"/>
</dbReference>
<accession>A0A3D8SBD8</accession>
<dbReference type="GeneID" id="38114368"/>
<evidence type="ECO:0000259" key="6">
    <source>
        <dbReference type="Pfam" id="PF01494"/>
    </source>
</evidence>
<dbReference type="PANTHER" id="PTHR47178:SF3">
    <property type="entry name" value="FAD-BINDING DOMAIN-CONTAINING PROTEIN"/>
    <property type="match status" value="1"/>
</dbReference>
<keyword evidence="4" id="KW-0560">Oxidoreductase</keyword>
<comment type="caution">
    <text evidence="7">The sequence shown here is derived from an EMBL/GenBank/DDBJ whole genome shotgun (WGS) entry which is preliminary data.</text>
</comment>
<dbReference type="Proteomes" id="UP000256690">
    <property type="component" value="Unassembled WGS sequence"/>
</dbReference>
<keyword evidence="3" id="KW-0274">FAD</keyword>
<evidence type="ECO:0000256" key="1">
    <source>
        <dbReference type="ARBA" id="ARBA00001974"/>
    </source>
</evidence>
<dbReference type="InterPro" id="IPR036188">
    <property type="entry name" value="FAD/NAD-bd_sf"/>
</dbReference>
<keyword evidence="2" id="KW-0285">Flavoprotein</keyword>
<evidence type="ECO:0000256" key="2">
    <source>
        <dbReference type="ARBA" id="ARBA00022630"/>
    </source>
</evidence>
<feature type="domain" description="FAD-binding" evidence="6">
    <location>
        <begin position="67"/>
        <end position="320"/>
    </location>
</feature>
<dbReference type="GO" id="GO:0071949">
    <property type="term" value="F:FAD binding"/>
    <property type="evidence" value="ECO:0007669"/>
    <property type="project" value="InterPro"/>
</dbReference>
<dbReference type="OrthoDB" id="47494at2759"/>
<dbReference type="AlphaFoldDB" id="A0A3D8SBD8"/>
<dbReference type="Pfam" id="PF01494">
    <property type="entry name" value="FAD_binding_3"/>
    <property type="match status" value="1"/>
</dbReference>
<proteinExistence type="predicted"/>
<evidence type="ECO:0000256" key="5">
    <source>
        <dbReference type="ARBA" id="ARBA00023033"/>
    </source>
</evidence>
<dbReference type="STRING" id="1810919.A0A3D8SBD8"/>
<protein>
    <recommendedName>
        <fullName evidence="6">FAD-binding domain-containing protein</fullName>
    </recommendedName>
</protein>
<evidence type="ECO:0000256" key="4">
    <source>
        <dbReference type="ARBA" id="ARBA00023002"/>
    </source>
</evidence>
<dbReference type="EMBL" id="PVWQ01000004">
    <property type="protein sequence ID" value="RDW83672.1"/>
    <property type="molecule type" value="Genomic_DNA"/>
</dbReference>
<dbReference type="PANTHER" id="PTHR47178">
    <property type="entry name" value="MONOOXYGENASE, FAD-BINDING"/>
    <property type="match status" value="1"/>
</dbReference>
<dbReference type="SUPFAM" id="SSF51905">
    <property type="entry name" value="FAD/NAD(P)-binding domain"/>
    <property type="match status" value="1"/>
</dbReference>
<reference evidence="7 8" key="1">
    <citation type="journal article" date="2018" name="IMA Fungus">
        <title>IMA Genome-F 9: Draft genome sequence of Annulohypoxylon stygium, Aspergillus mulundensis, Berkeleyomyces basicola (syn. Thielaviopsis basicola), Ceratocystis smalleyi, two Cercospora beticola strains, Coleophoma cylindrospora, Fusarium fracticaudum, Phialophora cf. hyalina, and Morchella septimelata.</title>
        <authorList>
            <person name="Wingfield B.D."/>
            <person name="Bills G.F."/>
            <person name="Dong Y."/>
            <person name="Huang W."/>
            <person name="Nel W.J."/>
            <person name="Swalarsk-Parry B.S."/>
            <person name="Vaghefi N."/>
            <person name="Wilken P.M."/>
            <person name="An Z."/>
            <person name="de Beer Z.W."/>
            <person name="De Vos L."/>
            <person name="Chen L."/>
            <person name="Duong T.A."/>
            <person name="Gao Y."/>
            <person name="Hammerbacher A."/>
            <person name="Kikkert J.R."/>
            <person name="Li Y."/>
            <person name="Li H."/>
            <person name="Li K."/>
            <person name="Li Q."/>
            <person name="Liu X."/>
            <person name="Ma X."/>
            <person name="Naidoo K."/>
            <person name="Pethybridge S.J."/>
            <person name="Sun J."/>
            <person name="Steenkamp E.T."/>
            <person name="van der Nest M.A."/>
            <person name="van Wyk S."/>
            <person name="Wingfield M.J."/>
            <person name="Xiong C."/>
            <person name="Yue Q."/>
            <person name="Zhang X."/>
        </authorList>
    </citation>
    <scope>NUCLEOTIDE SEQUENCE [LARGE SCALE GENOMIC DNA]</scope>
    <source>
        <strain evidence="7 8">DSM 5745</strain>
    </source>
</reference>
<keyword evidence="5" id="KW-0503">Monooxygenase</keyword>
<dbReference type="RefSeq" id="XP_026605010.1">
    <property type="nucleotide sequence ID" value="XM_026746014.1"/>
</dbReference>
<sequence>MGLHWGASALESLMPEAMWSRIQSVQVDPSTPTTESDCIKFLNGATGEVLTTIPAQKFYRLRRRKLRHLLAEGLDIRFNHKITGIDYTGDGGTATAYFEGQEKITASLIVGADGARSTVRDLLLGPKNGSIRTVPYCATWIQAKYTAEQARFLRTFHPLYIAAINPAGFFSFFGLHDASDPDPASWTFFFYISWHSPFDEQEATKDWSNAQRLAQVKEFASHFTDPWRSAFEWLPDDQEVWYMSLTDFDPGLEEHRWDNHNGRVTLAGDAAHAMTYQRGQGLNHSVTDAGRLATAIQEFFSGDKARGEAIAEYEGEMIERAGGEVRMSTTNTEMVHDWKKVQMSPVMRSGMVKVQDIAADEALKKPSGDETVMERIVEQRISSA</sequence>
<gene>
    <name evidence="7" type="ORF">DSM5745_03998</name>
</gene>
<dbReference type="GO" id="GO:0004497">
    <property type="term" value="F:monooxygenase activity"/>
    <property type="evidence" value="ECO:0007669"/>
    <property type="project" value="UniProtKB-KW"/>
</dbReference>
<dbReference type="Gene3D" id="3.50.50.60">
    <property type="entry name" value="FAD/NAD(P)-binding domain"/>
    <property type="match status" value="1"/>
</dbReference>
<organism evidence="7 8">
    <name type="scientific">Aspergillus mulundensis</name>
    <dbReference type="NCBI Taxonomy" id="1810919"/>
    <lineage>
        <taxon>Eukaryota</taxon>
        <taxon>Fungi</taxon>
        <taxon>Dikarya</taxon>
        <taxon>Ascomycota</taxon>
        <taxon>Pezizomycotina</taxon>
        <taxon>Eurotiomycetes</taxon>
        <taxon>Eurotiomycetidae</taxon>
        <taxon>Eurotiales</taxon>
        <taxon>Aspergillaceae</taxon>
        <taxon>Aspergillus</taxon>
        <taxon>Aspergillus subgen. Nidulantes</taxon>
    </lineage>
</organism>
<dbReference type="PRINTS" id="PR00420">
    <property type="entry name" value="RNGMNOXGNASE"/>
</dbReference>
<keyword evidence="8" id="KW-1185">Reference proteome</keyword>
<evidence type="ECO:0000256" key="3">
    <source>
        <dbReference type="ARBA" id="ARBA00022827"/>
    </source>
</evidence>
<name>A0A3D8SBD8_9EURO</name>
<evidence type="ECO:0000313" key="8">
    <source>
        <dbReference type="Proteomes" id="UP000256690"/>
    </source>
</evidence>